<reference evidence="2 3" key="1">
    <citation type="submission" date="2019-03" db="EMBL/GenBank/DDBJ databases">
        <title>Single cell metagenomics reveals metabolic interactions within the superorganism composed of flagellate Streblomastix strix and complex community of Bacteroidetes bacteria on its surface.</title>
        <authorList>
            <person name="Treitli S.C."/>
            <person name="Kolisko M."/>
            <person name="Husnik F."/>
            <person name="Keeling P."/>
            <person name="Hampl V."/>
        </authorList>
    </citation>
    <scope>NUCLEOTIDE SEQUENCE [LARGE SCALE GENOMIC DNA]</scope>
    <source>
        <strain evidence="2">ST1C</strain>
    </source>
</reference>
<dbReference type="Proteomes" id="UP000324800">
    <property type="component" value="Unassembled WGS sequence"/>
</dbReference>
<sequence>LNQQNSGPPDLSVNRQQQIASIFPVIQNPQQQGADSEGSQTQRQNTIARNSHTVMEIDMESEGRDINPPPLEAKINQASLNRYRDHWATKSYLLKYIGKPGAGQHHPGYGEGQIEVQEVILRHARGETISIADWRKFWKELDADLKLITVRLQSPVSDSEDQGREKDQSTAFWNNPRKRYRQDDNVSPWPPVESVPATSSNTVVPDLTQRQIGGPTPQLPSISTSQSSETTSSNIIPIPTPSVQQVQQEQDHLLHPPVAVSPPPINPANIELPPVDNTLPDNITQSINNILVHQQQAQNQQQLVNQQQQLFNQQNQQFINQQYKLPDPPDSWWNIVTQPLNLELRAQHGVQRLHDQRILQENRARNEYRIHMQQRAQNKAQKYLMDGMLMNLEARSKDFDNPSYHPFGNFELSFNPNQYIDNLSQIPSQDQQKYSNDFDQNQMQRDDDHDSNDEVFGDADLIELQVRGRRGRGKKNRGRGKGSTQSKLKVPGQRRGKTGAANGTINPSAQSSR</sequence>
<comment type="caution">
    <text evidence="2">The sequence shown here is derived from an EMBL/GenBank/DDBJ whole genome shotgun (WGS) entry which is preliminary data.</text>
</comment>
<feature type="region of interest" description="Disordered" evidence="1">
    <location>
        <begin position="440"/>
        <end position="513"/>
    </location>
</feature>
<evidence type="ECO:0000256" key="1">
    <source>
        <dbReference type="SAM" id="MobiDB-lite"/>
    </source>
</evidence>
<feature type="region of interest" description="Disordered" evidence="1">
    <location>
        <begin position="155"/>
        <end position="232"/>
    </location>
</feature>
<feature type="compositionally biased region" description="Acidic residues" evidence="1">
    <location>
        <begin position="449"/>
        <end position="461"/>
    </location>
</feature>
<evidence type="ECO:0000313" key="3">
    <source>
        <dbReference type="Proteomes" id="UP000324800"/>
    </source>
</evidence>
<evidence type="ECO:0000313" key="2">
    <source>
        <dbReference type="EMBL" id="KAA6366027.1"/>
    </source>
</evidence>
<dbReference type="AlphaFoldDB" id="A0A5J4U619"/>
<feature type="non-terminal residue" evidence="2">
    <location>
        <position position="1"/>
    </location>
</feature>
<accession>A0A5J4U619</accession>
<protein>
    <submittedName>
        <fullName evidence="2">Uncharacterized protein</fullName>
    </submittedName>
</protein>
<feature type="region of interest" description="Disordered" evidence="1">
    <location>
        <begin position="28"/>
        <end position="52"/>
    </location>
</feature>
<feature type="compositionally biased region" description="Basic residues" evidence="1">
    <location>
        <begin position="467"/>
        <end position="480"/>
    </location>
</feature>
<feature type="compositionally biased region" description="Low complexity" evidence="1">
    <location>
        <begin position="221"/>
        <end position="232"/>
    </location>
</feature>
<organism evidence="2 3">
    <name type="scientific">Streblomastix strix</name>
    <dbReference type="NCBI Taxonomy" id="222440"/>
    <lineage>
        <taxon>Eukaryota</taxon>
        <taxon>Metamonada</taxon>
        <taxon>Preaxostyla</taxon>
        <taxon>Oxymonadida</taxon>
        <taxon>Streblomastigidae</taxon>
        <taxon>Streblomastix</taxon>
    </lineage>
</organism>
<proteinExistence type="predicted"/>
<feature type="non-terminal residue" evidence="2">
    <location>
        <position position="513"/>
    </location>
</feature>
<gene>
    <name evidence="2" type="ORF">EZS28_038446</name>
</gene>
<dbReference type="EMBL" id="SNRW01019815">
    <property type="protein sequence ID" value="KAA6366027.1"/>
    <property type="molecule type" value="Genomic_DNA"/>
</dbReference>
<feature type="compositionally biased region" description="Polar residues" evidence="1">
    <location>
        <begin position="196"/>
        <end position="211"/>
    </location>
</feature>
<feature type="compositionally biased region" description="Polar residues" evidence="1">
    <location>
        <begin position="501"/>
        <end position="513"/>
    </location>
</feature>
<name>A0A5J4U619_9EUKA</name>